<feature type="transmembrane region" description="Helical" evidence="1">
    <location>
        <begin position="215"/>
        <end position="239"/>
    </location>
</feature>
<dbReference type="RefSeq" id="WP_047262613.1">
    <property type="nucleotide sequence ID" value="NZ_CP011542.1"/>
</dbReference>
<dbReference type="OrthoDB" id="9781996at2"/>
<sequence>MFRAELLKLKRSQLWVVVVILPLLAIITGSINYWSNKQMLNSGWVSLFSQVFLFYSLFYFSMAVALMCAAAWRMEHQGTNWNLLRANSTSAVSLLLAKTAVIAIPLAVMQLVLVCGTFISGLIVLDDVSMPPLYYLVIGLLAVVASFPLVVLQLLLSARLKSFAAPVAVCFAGCVAGFGVLASAPPLVYGKHVIPQALVTRMLNLGSSAVGDSDAFTFSGALPIVAAALAVGAGLILLAPKVIRMYES</sequence>
<accession>A0A0G3H1L8</accession>
<gene>
    <name evidence="2" type="ORF">CMUST_11545</name>
</gene>
<dbReference type="Proteomes" id="UP000035199">
    <property type="component" value="Chromosome"/>
</dbReference>
<name>A0A0G3H1L8_9CORY</name>
<dbReference type="PATRIC" id="fig|571915.4.peg.2466"/>
<dbReference type="STRING" id="571915.CMUST_11545"/>
<feature type="transmembrane region" description="Helical" evidence="1">
    <location>
        <begin position="54"/>
        <end position="74"/>
    </location>
</feature>
<feature type="transmembrane region" description="Helical" evidence="1">
    <location>
        <begin position="163"/>
        <end position="184"/>
    </location>
</feature>
<keyword evidence="3" id="KW-1185">Reference proteome</keyword>
<reference evidence="3" key="2">
    <citation type="submission" date="2015-05" db="EMBL/GenBank/DDBJ databases">
        <title>Complete genome sequence of Corynebacterium mustelae DSM 45274, isolated from various tissues of a male ferret with lethal sepsis.</title>
        <authorList>
            <person name="Ruckert C."/>
            <person name="Albersmeier A."/>
            <person name="Winkler A."/>
            <person name="Tauch A."/>
        </authorList>
    </citation>
    <scope>NUCLEOTIDE SEQUENCE [LARGE SCALE GENOMIC DNA]</scope>
    <source>
        <strain evidence="3">DSM 45274</strain>
    </source>
</reference>
<reference evidence="2 3" key="1">
    <citation type="journal article" date="2015" name="Genome Announc.">
        <title>Complete Genome Sequence of the Type Strain Corynebacterium mustelae DSM 45274, Isolated from Various Tissues of a Male Ferret with Lethal Sepsis.</title>
        <authorList>
            <person name="Ruckert C."/>
            <person name="Eimer J."/>
            <person name="Winkler A."/>
            <person name="Tauch A."/>
        </authorList>
    </citation>
    <scope>NUCLEOTIDE SEQUENCE [LARGE SCALE GENOMIC DNA]</scope>
    <source>
        <strain evidence="2 3">DSM 45274</strain>
    </source>
</reference>
<evidence type="ECO:0000256" key="1">
    <source>
        <dbReference type="SAM" id="Phobius"/>
    </source>
</evidence>
<keyword evidence="1" id="KW-0812">Transmembrane</keyword>
<evidence type="ECO:0008006" key="4">
    <source>
        <dbReference type="Google" id="ProtNLM"/>
    </source>
</evidence>
<evidence type="ECO:0000313" key="2">
    <source>
        <dbReference type="EMBL" id="AKK06620.1"/>
    </source>
</evidence>
<feature type="transmembrane region" description="Helical" evidence="1">
    <location>
        <begin position="12"/>
        <end position="34"/>
    </location>
</feature>
<dbReference type="CDD" id="cd21809">
    <property type="entry name" value="ABC-2_lan_permease-like"/>
    <property type="match status" value="1"/>
</dbReference>
<keyword evidence="1" id="KW-0472">Membrane</keyword>
<dbReference type="AlphaFoldDB" id="A0A0G3H1L8"/>
<dbReference type="Pfam" id="PF12730">
    <property type="entry name" value="ABC2_membrane_4"/>
    <property type="match status" value="1"/>
</dbReference>
<dbReference type="EMBL" id="CP011542">
    <property type="protein sequence ID" value="AKK06620.1"/>
    <property type="molecule type" value="Genomic_DNA"/>
</dbReference>
<keyword evidence="1" id="KW-1133">Transmembrane helix</keyword>
<protein>
    <recommendedName>
        <fullName evidence="4">ABC-2 family transporter protein</fullName>
    </recommendedName>
</protein>
<dbReference type="KEGG" id="cmv:CMUST_11545"/>
<feature type="transmembrane region" description="Helical" evidence="1">
    <location>
        <begin position="95"/>
        <end position="121"/>
    </location>
</feature>
<evidence type="ECO:0000313" key="3">
    <source>
        <dbReference type="Proteomes" id="UP000035199"/>
    </source>
</evidence>
<organism evidence="2 3">
    <name type="scientific">Corynebacterium mustelae</name>
    <dbReference type="NCBI Taxonomy" id="571915"/>
    <lineage>
        <taxon>Bacteria</taxon>
        <taxon>Bacillati</taxon>
        <taxon>Actinomycetota</taxon>
        <taxon>Actinomycetes</taxon>
        <taxon>Mycobacteriales</taxon>
        <taxon>Corynebacteriaceae</taxon>
        <taxon>Corynebacterium</taxon>
    </lineage>
</organism>
<feature type="transmembrane region" description="Helical" evidence="1">
    <location>
        <begin position="133"/>
        <end position="156"/>
    </location>
</feature>
<proteinExistence type="predicted"/>